<gene>
    <name evidence="2" type="ORF">GCWU000325_00596</name>
</gene>
<dbReference type="GeneID" id="84575805"/>
<comment type="caution">
    <text evidence="2">The sequence shown here is derived from an EMBL/GenBank/DDBJ whole genome shotgun (WGS) entry which is preliminary data.</text>
</comment>
<feature type="signal peptide" evidence="1">
    <location>
        <begin position="1"/>
        <end position="21"/>
    </location>
</feature>
<accession>C9LEH0</accession>
<feature type="chain" id="PRO_5002998272" evidence="1">
    <location>
        <begin position="22"/>
        <end position="1008"/>
    </location>
</feature>
<dbReference type="RefSeq" id="WP_006254370.1">
    <property type="nucleotide sequence ID" value="NZ_GG700642.1"/>
</dbReference>
<dbReference type="HOGENOM" id="CLU_301654_0_0_10"/>
<dbReference type="Gene3D" id="2.60.40.10">
    <property type="entry name" value="Immunoglobulins"/>
    <property type="match status" value="1"/>
</dbReference>
<dbReference type="NCBIfam" id="TIGR04183">
    <property type="entry name" value="Por_Secre_tail"/>
    <property type="match status" value="1"/>
</dbReference>
<dbReference type="OrthoDB" id="1055306at2"/>
<dbReference type="EMBL" id="ACIJ02000016">
    <property type="protein sequence ID" value="EEX72139.1"/>
    <property type="molecule type" value="Genomic_DNA"/>
</dbReference>
<organism evidence="2 3">
    <name type="scientific">Alloprevotella tannerae ATCC 51259</name>
    <dbReference type="NCBI Taxonomy" id="626522"/>
    <lineage>
        <taxon>Bacteria</taxon>
        <taxon>Pseudomonadati</taxon>
        <taxon>Bacteroidota</taxon>
        <taxon>Bacteroidia</taxon>
        <taxon>Bacteroidales</taxon>
        <taxon>Prevotellaceae</taxon>
        <taxon>Alloprevotella</taxon>
    </lineage>
</organism>
<dbReference type="Proteomes" id="UP000003460">
    <property type="component" value="Unassembled WGS sequence"/>
</dbReference>
<dbReference type="InterPro" id="IPR013783">
    <property type="entry name" value="Ig-like_fold"/>
</dbReference>
<dbReference type="AlphaFoldDB" id="C9LEH0"/>
<sequence>MKMHYLWVLSLFFSFFCGMQADEVKVLEENTFSLAISPNGKYLVGYNPTKVKSGIGTESFRYDVGSGSLKWVTTDDSENWETCGLFKNVNDAGTLCGSVKDLDHFIDFYGTNAPTNIAAIFENGKVVKLPYGDLDIQKIKQHEDGTFAAALSNDGKVVVGYCKCSNFAYSYPCKWTRGANNEWKLEQLPLPDTYKYGLAINVSSDGRTIVGLAMEGGRAIACYWIDGKCYTVNCKSEDDELAKMKQMRMIDMSPNGKYFIFSLSSRSDYRLFDVEKGTYRILPTFERNETMRVPTVADNGDVFGAITYSTATMGEVAYRSFWYQYSSDRIFDFSYYLYLFNPQLKMPFPMNYEDQAQVFPSAVSANGNVVAGNRDTNIAFGQIPKAWVLNVTKREVEIPATPNKPKGGSTGLHQIQLSWKIDKATYNSLTLKGYNVYCDGKKIATLKELQDEMTFAQKDVYAGYRKFAIEAIYTDKQGKEMLSPRSNPEVIAVPDDYAFPLFEDFERGSLNTNYWTKSKDYGDEADTEWLVAAQVGHDASMGVTTGACTFNPYSSSMISRPLDATKINKVKCSFLTLCNQEPAQGGGEVDLTKDTLSVEYTVDGGKSWSVAKEWTVKELPNLEGILTVDLTKQVAGKVFQIRFRKHGKGAVSYYFYLDNIMIGSGDNVDAPKGFTGKVMNNELFLMWKNSRNGYSLNYLSDPESPGYTLGNEGKELIGANKFTQSELAPYHGKYLTSVTSYINYYDDASGDKGLHAAVVVFEDGKLICEQEIENIKYNENTTLKLNQPIKIDSGKELIVGIKIHDYDADQIPLTYESTKSSVTGKSDLYSEDNGKTWKTVRDFYENDPQMGSCCWRITGNITDQPNDAVTEEDNTLIGYNVFRNGVQLNNVCIPFEVTRYIDKQPLDKAEYTVVAYYNDGKESLASTPYILDLVNGIAPLVNKSVLSVDKSAIRLNAKGTLRLYSADGHCVAKSTKRIIPLGNISSGIYIVLVEYNNQRFTQKITINN</sequence>
<protein>
    <submittedName>
        <fullName evidence="2">BNR/Asp-box repeat protein</fullName>
    </submittedName>
</protein>
<keyword evidence="1" id="KW-0732">Signal</keyword>
<dbReference type="Gene3D" id="2.60.120.260">
    <property type="entry name" value="Galactose-binding domain-like"/>
    <property type="match status" value="1"/>
</dbReference>
<evidence type="ECO:0000313" key="2">
    <source>
        <dbReference type="EMBL" id="EEX72139.1"/>
    </source>
</evidence>
<evidence type="ECO:0000313" key="3">
    <source>
        <dbReference type="Proteomes" id="UP000003460"/>
    </source>
</evidence>
<evidence type="ECO:0000256" key="1">
    <source>
        <dbReference type="SAM" id="SignalP"/>
    </source>
</evidence>
<keyword evidence="3" id="KW-1185">Reference proteome</keyword>
<dbReference type="STRING" id="626522.GCWU000325_00596"/>
<dbReference type="InterPro" id="IPR026444">
    <property type="entry name" value="Secre_tail"/>
</dbReference>
<proteinExistence type="predicted"/>
<dbReference type="SUPFAM" id="SSF82171">
    <property type="entry name" value="DPP6 N-terminal domain-like"/>
    <property type="match status" value="1"/>
</dbReference>
<reference evidence="2" key="1">
    <citation type="submission" date="2009-09" db="EMBL/GenBank/DDBJ databases">
        <authorList>
            <person name="Weinstock G."/>
            <person name="Sodergren E."/>
            <person name="Clifton S."/>
            <person name="Fulton L."/>
            <person name="Fulton B."/>
            <person name="Courtney L."/>
            <person name="Fronick C."/>
            <person name="Harrison M."/>
            <person name="Strong C."/>
            <person name="Farmer C."/>
            <person name="Delahaunty K."/>
            <person name="Markovic C."/>
            <person name="Hall O."/>
            <person name="Minx P."/>
            <person name="Tomlinson C."/>
            <person name="Mitreva M."/>
            <person name="Nelson J."/>
            <person name="Hou S."/>
            <person name="Wollam A."/>
            <person name="Pepin K.H."/>
            <person name="Johnson M."/>
            <person name="Bhonagiri V."/>
            <person name="Nash W.E."/>
            <person name="Warren W."/>
            <person name="Chinwalla A."/>
            <person name="Mardis E.R."/>
            <person name="Wilson R.K."/>
        </authorList>
    </citation>
    <scope>NUCLEOTIDE SEQUENCE [LARGE SCALE GENOMIC DNA]</scope>
    <source>
        <strain evidence="2">ATCC 51259</strain>
    </source>
</reference>
<name>C9LEH0_9BACT</name>
<dbReference type="eggNOG" id="ENOG5033PJF">
    <property type="taxonomic scope" value="Bacteria"/>
</dbReference>